<feature type="domain" description="DUF1829" evidence="2">
    <location>
        <begin position="160"/>
        <end position="249"/>
    </location>
</feature>
<feature type="domain" description="DUF1828" evidence="1">
    <location>
        <begin position="32"/>
        <end position="122"/>
    </location>
</feature>
<dbReference type="Pfam" id="PF08861">
    <property type="entry name" value="DUF1828"/>
    <property type="match status" value="1"/>
</dbReference>
<sequence>MLNTEDLLAESLKWYEKRFSIKDLKNASEIVTPFVNHLNDRISLFVEISDKDEIRLSDDGITLNELELSGVDMSVPTRQRILKDIMKNYDLQINDNILFTVAQNQTQFAQKKYNLIQGILSVCDILFTSKNYVTGIFNEEVLEYLFDNEFGGTPSPKLIGDSGLTHQLDYSLGATKKRPHTLIKFLNQPNFTEVAAQKFISDDLKKKMETQKVSVKYVIIGNDQKNHIPEKSLIAAKDMGIDLVPWSDKSSLLSLK</sequence>
<evidence type="ECO:0000313" key="3">
    <source>
        <dbReference type="EMBL" id="MDT2828927.1"/>
    </source>
</evidence>
<protein>
    <submittedName>
        <fullName evidence="3">DUF1828 domain-containing protein</fullName>
    </submittedName>
</protein>
<dbReference type="RefSeq" id="WP_311819524.1">
    <property type="nucleotide sequence ID" value="NZ_JARQBN010000023.1"/>
</dbReference>
<evidence type="ECO:0000259" key="1">
    <source>
        <dbReference type="Pfam" id="PF08861"/>
    </source>
</evidence>
<evidence type="ECO:0000259" key="2">
    <source>
        <dbReference type="Pfam" id="PF08862"/>
    </source>
</evidence>
<evidence type="ECO:0000313" key="4">
    <source>
        <dbReference type="Proteomes" id="UP001265301"/>
    </source>
</evidence>
<gene>
    <name evidence="3" type="ORF">P7H59_10795</name>
</gene>
<dbReference type="InterPro" id="IPR014960">
    <property type="entry name" value="DUF1828"/>
</dbReference>
<reference evidence="3 4" key="1">
    <citation type="submission" date="2023-03" db="EMBL/GenBank/DDBJ databases">
        <authorList>
            <person name="Shen W."/>
            <person name="Cai J."/>
        </authorList>
    </citation>
    <scope>NUCLEOTIDE SEQUENCE [LARGE SCALE GENOMIC DNA]</scope>
    <source>
        <strain evidence="3 4">B101</strain>
    </source>
</reference>
<dbReference type="InterPro" id="IPR014961">
    <property type="entry name" value="DUF1829"/>
</dbReference>
<dbReference type="Pfam" id="PF08862">
    <property type="entry name" value="DUF1829"/>
    <property type="match status" value="1"/>
</dbReference>
<proteinExistence type="predicted"/>
<name>A0ABU3FTA4_9ENTE</name>
<dbReference type="Proteomes" id="UP001265301">
    <property type="component" value="Unassembled WGS sequence"/>
</dbReference>
<organism evidence="3 4">
    <name type="scientific">Enterococcus viikkiensis</name>
    <dbReference type="NCBI Taxonomy" id="930854"/>
    <lineage>
        <taxon>Bacteria</taxon>
        <taxon>Bacillati</taxon>
        <taxon>Bacillota</taxon>
        <taxon>Bacilli</taxon>
        <taxon>Lactobacillales</taxon>
        <taxon>Enterococcaceae</taxon>
        <taxon>Enterococcus</taxon>
    </lineage>
</organism>
<comment type="caution">
    <text evidence="3">The sequence shown here is derived from an EMBL/GenBank/DDBJ whole genome shotgun (WGS) entry which is preliminary data.</text>
</comment>
<keyword evidence="4" id="KW-1185">Reference proteome</keyword>
<accession>A0ABU3FTA4</accession>
<dbReference type="EMBL" id="JARQBN010000023">
    <property type="protein sequence ID" value="MDT2828927.1"/>
    <property type="molecule type" value="Genomic_DNA"/>
</dbReference>